<dbReference type="CTD" id="9952799"/>
<dbReference type="InterPro" id="IPR029052">
    <property type="entry name" value="Metallo-depent_PP-like"/>
</dbReference>
<name>A0A1S0TGX9_LOALO</name>
<dbReference type="GeneID" id="9952799"/>
<dbReference type="AlphaFoldDB" id="A0A1S0TGX9"/>
<accession>A0A1S0TGX9</accession>
<dbReference type="SUPFAM" id="SSF56300">
    <property type="entry name" value="Metallo-dependent phosphatases"/>
    <property type="match status" value="1"/>
</dbReference>
<sequence>MMLNGFGFFCKRKMVTVFSAARYDLEKNNKGAVMIVDKNMKVGFLILHPVTTYASGII</sequence>
<dbReference type="KEGG" id="loa:LOAG_15310"/>
<dbReference type="InParanoid" id="A0A1S0TGX9"/>
<dbReference type="OrthoDB" id="5840512at2759"/>
<organism evidence="1">
    <name type="scientific">Loa loa</name>
    <name type="common">Eye worm</name>
    <name type="synonym">Filaria loa</name>
    <dbReference type="NCBI Taxonomy" id="7209"/>
    <lineage>
        <taxon>Eukaryota</taxon>
        <taxon>Metazoa</taxon>
        <taxon>Ecdysozoa</taxon>
        <taxon>Nematoda</taxon>
        <taxon>Chromadorea</taxon>
        <taxon>Rhabditida</taxon>
        <taxon>Spirurina</taxon>
        <taxon>Spiruromorpha</taxon>
        <taxon>Filarioidea</taxon>
        <taxon>Onchocercidae</taxon>
        <taxon>Loa</taxon>
    </lineage>
</organism>
<dbReference type="RefSeq" id="XP_003150849.1">
    <property type="nucleotide sequence ID" value="XM_003150801.1"/>
</dbReference>
<gene>
    <name evidence="1" type="ORF">LOAG_15310</name>
</gene>
<evidence type="ECO:0000313" key="1">
    <source>
        <dbReference type="EMBL" id="EFO13220.1"/>
    </source>
</evidence>
<dbReference type="EMBL" id="JH712244">
    <property type="protein sequence ID" value="EFO13220.1"/>
    <property type="molecule type" value="Genomic_DNA"/>
</dbReference>
<protein>
    <submittedName>
        <fullName evidence="1">Uncharacterized protein</fullName>
    </submittedName>
</protein>
<dbReference type="Gene3D" id="3.60.21.10">
    <property type="match status" value="1"/>
</dbReference>
<reference evidence="1" key="1">
    <citation type="submission" date="2012-04" db="EMBL/GenBank/DDBJ databases">
        <title>The Genome Sequence of Loa loa.</title>
        <authorList>
            <consortium name="The Broad Institute Genome Sequencing Platform"/>
            <consortium name="Broad Institute Genome Sequencing Center for Infectious Disease"/>
            <person name="Nutman T.B."/>
            <person name="Fink D.L."/>
            <person name="Russ C."/>
            <person name="Young S."/>
            <person name="Zeng Q."/>
            <person name="Gargeya S."/>
            <person name="Alvarado L."/>
            <person name="Berlin A."/>
            <person name="Chapman S.B."/>
            <person name="Chen Z."/>
            <person name="Freedman E."/>
            <person name="Gellesch M."/>
            <person name="Goldberg J."/>
            <person name="Griggs A."/>
            <person name="Gujja S."/>
            <person name="Heilman E.R."/>
            <person name="Heiman D."/>
            <person name="Howarth C."/>
            <person name="Mehta T."/>
            <person name="Neiman D."/>
            <person name="Pearson M."/>
            <person name="Roberts A."/>
            <person name="Saif S."/>
            <person name="Shea T."/>
            <person name="Shenoy N."/>
            <person name="Sisk P."/>
            <person name="Stolte C."/>
            <person name="Sykes S."/>
            <person name="White J."/>
            <person name="Yandava C."/>
            <person name="Haas B."/>
            <person name="Henn M.R."/>
            <person name="Nusbaum C."/>
            <person name="Birren B."/>
        </authorList>
    </citation>
    <scope>NUCLEOTIDE SEQUENCE [LARGE SCALE GENOMIC DNA]</scope>
</reference>
<proteinExistence type="predicted"/>